<reference evidence="7" key="1">
    <citation type="submission" date="2019-06" db="EMBL/GenBank/DDBJ databases">
        <title>G10K-VGP Goodes thornscrub tortoise genome, primary haplotype.</title>
        <authorList>
            <person name="Murphy B."/>
            <person name="Edwards T."/>
            <person name="Rhie A."/>
            <person name="Koren S."/>
            <person name="Phillippy A."/>
            <person name="Fedrigo O."/>
            <person name="Haase B."/>
            <person name="Mountcastle J."/>
            <person name="Lewin H."/>
            <person name="Damas J."/>
            <person name="Howe K."/>
            <person name="Formenti G."/>
            <person name="Myers G."/>
            <person name="Durbin R."/>
            <person name="Jarvis E.D."/>
        </authorList>
    </citation>
    <scope>NUCLEOTIDE SEQUENCE [LARGE SCALE GENOMIC DNA]</scope>
</reference>
<keyword evidence="2" id="KW-0812">Transmembrane</keyword>
<dbReference type="InterPro" id="IPR035892">
    <property type="entry name" value="C2_domain_sf"/>
</dbReference>
<evidence type="ECO:0000256" key="5">
    <source>
        <dbReference type="ARBA" id="ARBA00023136"/>
    </source>
</evidence>
<keyword evidence="5" id="KW-0472">Membrane</keyword>
<feature type="domain" description="C2" evidence="6">
    <location>
        <begin position="27"/>
        <end position="177"/>
    </location>
</feature>
<dbReference type="Proteomes" id="UP000694390">
    <property type="component" value="Chromosome 2"/>
</dbReference>
<dbReference type="Gene3D" id="2.60.40.150">
    <property type="entry name" value="C2 domain"/>
    <property type="match status" value="1"/>
</dbReference>
<dbReference type="PROSITE" id="PS50004">
    <property type="entry name" value="C2"/>
    <property type="match status" value="1"/>
</dbReference>
<name>A0A8C4VI19_9SAUR</name>
<organism evidence="7 8">
    <name type="scientific">Gopherus evgoodei</name>
    <name type="common">Goodes thornscrub tortoise</name>
    <dbReference type="NCBI Taxonomy" id="1825980"/>
    <lineage>
        <taxon>Eukaryota</taxon>
        <taxon>Metazoa</taxon>
        <taxon>Chordata</taxon>
        <taxon>Craniata</taxon>
        <taxon>Vertebrata</taxon>
        <taxon>Euteleostomi</taxon>
        <taxon>Archelosauria</taxon>
        <taxon>Testudinata</taxon>
        <taxon>Testudines</taxon>
        <taxon>Cryptodira</taxon>
        <taxon>Durocryptodira</taxon>
        <taxon>Testudinoidea</taxon>
        <taxon>Testudinidae</taxon>
        <taxon>Gopherus</taxon>
    </lineage>
</organism>
<keyword evidence="8" id="KW-1185">Reference proteome</keyword>
<dbReference type="InterPro" id="IPR000008">
    <property type="entry name" value="C2_dom"/>
</dbReference>
<dbReference type="Ensembl" id="ENSGEVT00005002864.1">
    <property type="protein sequence ID" value="ENSGEVP00005002733.1"/>
    <property type="gene ID" value="ENSGEVG00005001917.1"/>
</dbReference>
<gene>
    <name evidence="7" type="primary">FER1L5</name>
</gene>
<keyword evidence="4" id="KW-1133">Transmembrane helix</keyword>
<keyword evidence="3" id="KW-0677">Repeat</keyword>
<dbReference type="GO" id="GO:0061025">
    <property type="term" value="P:membrane fusion"/>
    <property type="evidence" value="ECO:0007669"/>
    <property type="project" value="TreeGrafter"/>
</dbReference>
<evidence type="ECO:0000256" key="1">
    <source>
        <dbReference type="ARBA" id="ARBA00004167"/>
    </source>
</evidence>
<sequence>MSISCLLPSARQGKLQMWVDVFPESFGPPGPAFNITPRKPKRYELRCIIWNTQDVDLQDTSITGQRMSDIYVKGWLDGLEEERQRTDVHYRSLGGEGNFNWRFIFPFEFLPMEQVCLGHPGPSWNVLDETVLKVPPKLILQVWDNDKFSADDFLGEAFPLGGCLPCSPGGCRVARWSFPPVAVGTSPSC</sequence>
<reference evidence="7" key="3">
    <citation type="submission" date="2025-09" db="UniProtKB">
        <authorList>
            <consortium name="Ensembl"/>
        </authorList>
    </citation>
    <scope>IDENTIFICATION</scope>
</reference>
<dbReference type="Pfam" id="PF00168">
    <property type="entry name" value="C2"/>
    <property type="match status" value="2"/>
</dbReference>
<dbReference type="SUPFAM" id="SSF49562">
    <property type="entry name" value="C2 domain (Calcium/lipid-binding domain, CaLB)"/>
    <property type="match status" value="1"/>
</dbReference>
<dbReference type="GO" id="GO:0007009">
    <property type="term" value="P:plasma membrane organization"/>
    <property type="evidence" value="ECO:0007669"/>
    <property type="project" value="TreeGrafter"/>
</dbReference>
<dbReference type="PANTHER" id="PTHR12546">
    <property type="entry name" value="FER-1-LIKE"/>
    <property type="match status" value="1"/>
</dbReference>
<dbReference type="InterPro" id="IPR037725">
    <property type="entry name" value="C2F_Ferlin"/>
</dbReference>
<dbReference type="PANTHER" id="PTHR12546:SF34">
    <property type="entry name" value="FER-1-LIKE PROTEIN 5"/>
    <property type="match status" value="1"/>
</dbReference>
<comment type="subcellular location">
    <subcellularLocation>
        <location evidence="1">Membrane</location>
        <topology evidence="1">Single-pass membrane protein</topology>
    </subcellularLocation>
</comment>
<evidence type="ECO:0000256" key="2">
    <source>
        <dbReference type="ARBA" id="ARBA00022692"/>
    </source>
</evidence>
<dbReference type="GO" id="GO:0016020">
    <property type="term" value="C:membrane"/>
    <property type="evidence" value="ECO:0007669"/>
    <property type="project" value="UniProtKB-SubCell"/>
</dbReference>
<protein>
    <recommendedName>
        <fullName evidence="6">C2 domain-containing protein</fullName>
    </recommendedName>
</protein>
<dbReference type="CDD" id="cd08374">
    <property type="entry name" value="C2F_Ferlin"/>
    <property type="match status" value="1"/>
</dbReference>
<evidence type="ECO:0000313" key="8">
    <source>
        <dbReference type="Proteomes" id="UP000694390"/>
    </source>
</evidence>
<evidence type="ECO:0000256" key="3">
    <source>
        <dbReference type="ARBA" id="ARBA00022737"/>
    </source>
</evidence>
<evidence type="ECO:0000313" key="7">
    <source>
        <dbReference type="Ensembl" id="ENSGEVP00005002733.1"/>
    </source>
</evidence>
<dbReference type="InterPro" id="IPR037721">
    <property type="entry name" value="Ferlin"/>
</dbReference>
<accession>A0A8C4VI19</accession>
<dbReference type="AlphaFoldDB" id="A0A8C4VI19"/>
<evidence type="ECO:0000259" key="6">
    <source>
        <dbReference type="PROSITE" id="PS50004"/>
    </source>
</evidence>
<evidence type="ECO:0000256" key="4">
    <source>
        <dbReference type="ARBA" id="ARBA00022989"/>
    </source>
</evidence>
<reference evidence="7" key="2">
    <citation type="submission" date="2025-08" db="UniProtKB">
        <authorList>
            <consortium name="Ensembl"/>
        </authorList>
    </citation>
    <scope>IDENTIFICATION</scope>
</reference>
<dbReference type="GeneTree" id="ENSGT00940000156187"/>
<proteinExistence type="predicted"/>